<dbReference type="RefSeq" id="WP_345230265.1">
    <property type="nucleotide sequence ID" value="NZ_BAABIQ010000003.1"/>
</dbReference>
<protein>
    <submittedName>
        <fullName evidence="3">Phosphatase PAP2-related protein</fullName>
    </submittedName>
</protein>
<feature type="transmembrane region" description="Helical" evidence="1">
    <location>
        <begin position="195"/>
        <end position="217"/>
    </location>
</feature>
<dbReference type="EMBL" id="BAABIQ010000003">
    <property type="protein sequence ID" value="GAA4781603.1"/>
    <property type="molecule type" value="Genomic_DNA"/>
</dbReference>
<dbReference type="Pfam" id="PF14360">
    <property type="entry name" value="PAP2_C"/>
    <property type="match status" value="1"/>
</dbReference>
<feature type="transmembrane region" description="Helical" evidence="1">
    <location>
        <begin position="26"/>
        <end position="46"/>
    </location>
</feature>
<evidence type="ECO:0000313" key="4">
    <source>
        <dbReference type="Proteomes" id="UP001501411"/>
    </source>
</evidence>
<name>A0ABP9AHL0_9SPHI</name>
<evidence type="ECO:0000259" key="2">
    <source>
        <dbReference type="Pfam" id="PF14360"/>
    </source>
</evidence>
<proteinExistence type="predicted"/>
<feature type="domain" description="Sphingomyelin synthase-like" evidence="2">
    <location>
        <begin position="146"/>
        <end position="207"/>
    </location>
</feature>
<keyword evidence="4" id="KW-1185">Reference proteome</keyword>
<keyword evidence="1" id="KW-0472">Membrane</keyword>
<feature type="transmembrane region" description="Helical" evidence="1">
    <location>
        <begin position="171"/>
        <end position="189"/>
    </location>
</feature>
<dbReference type="Proteomes" id="UP001501411">
    <property type="component" value="Unassembled WGS sequence"/>
</dbReference>
<feature type="transmembrane region" description="Helical" evidence="1">
    <location>
        <begin position="147"/>
        <end position="164"/>
    </location>
</feature>
<comment type="caution">
    <text evidence="3">The sequence shown here is derived from an EMBL/GenBank/DDBJ whole genome shotgun (WGS) entry which is preliminary data.</text>
</comment>
<accession>A0ABP9AHL0</accession>
<feature type="transmembrane region" description="Helical" evidence="1">
    <location>
        <begin position="61"/>
        <end position="87"/>
    </location>
</feature>
<keyword evidence="1" id="KW-0812">Transmembrane</keyword>
<feature type="transmembrane region" description="Helical" evidence="1">
    <location>
        <begin position="99"/>
        <end position="119"/>
    </location>
</feature>
<evidence type="ECO:0000256" key="1">
    <source>
        <dbReference type="SAM" id="Phobius"/>
    </source>
</evidence>
<gene>
    <name evidence="3" type="ORF">GCM10023231_06490</name>
</gene>
<reference evidence="4" key="1">
    <citation type="journal article" date="2019" name="Int. J. Syst. Evol. Microbiol.">
        <title>The Global Catalogue of Microorganisms (GCM) 10K type strain sequencing project: providing services to taxonomists for standard genome sequencing and annotation.</title>
        <authorList>
            <consortium name="The Broad Institute Genomics Platform"/>
            <consortium name="The Broad Institute Genome Sequencing Center for Infectious Disease"/>
            <person name="Wu L."/>
            <person name="Ma J."/>
        </authorList>
    </citation>
    <scope>NUCLEOTIDE SEQUENCE [LARGE SCALE GENOMIC DNA]</scope>
    <source>
        <strain evidence="4">JCM 18200</strain>
    </source>
</reference>
<organism evidence="3 4">
    <name type="scientific">Olivibacter ginsenosidimutans</name>
    <dbReference type="NCBI Taxonomy" id="1176537"/>
    <lineage>
        <taxon>Bacteria</taxon>
        <taxon>Pseudomonadati</taxon>
        <taxon>Bacteroidota</taxon>
        <taxon>Sphingobacteriia</taxon>
        <taxon>Sphingobacteriales</taxon>
        <taxon>Sphingobacteriaceae</taxon>
        <taxon>Olivibacter</taxon>
    </lineage>
</organism>
<evidence type="ECO:0000313" key="3">
    <source>
        <dbReference type="EMBL" id="GAA4781603.1"/>
    </source>
</evidence>
<keyword evidence="1" id="KW-1133">Transmembrane helix</keyword>
<sequence>MQPLFHNDQEINITWKQAMQSWAFKSWFIAGHLLFIVLLLVLPHFFDHIELRDGMPLYDPILLMLPTVNLSTPIFICIWGMAALLLYRCFSNPAIMITYLYGFVLLLFLRMLTISLIPLDPPYGLIPLVDPISNIAYGKVDFITKDLFFSGHTSTMFLMFLCFNRKWDRRLALLATMLIGTMVLIQHVHYSIDVLAAPMFTWICFWLGREIALSGWYKAYLAIAKQNVHVPITPDFQKLRSPDQLH</sequence>
<dbReference type="InterPro" id="IPR025749">
    <property type="entry name" value="Sphingomyelin_synth-like_dom"/>
</dbReference>